<sequence length="454" mass="47293">MNEETSAMSAARELAGQLDPSRVVTSGPAYDDTVRIWNGAVTSRPALVVRARTPEDVQAAVRAGRRHDLPLSVRSGGHDWAGRSLRHRGLVIDLTGMRQVAVDADERVAVVGGGATATDVVAAAAPHGLVAVTGTVGSVGMAGLTLGGGYGLLSGRFGLAVDNLLGADLVLADGRLISVDEDHEPELFWAIRGGGGNFGVVTSMRIRLHTRDRILGGLIVYPWAQATEVLERLSRILLAAPDELTVQTVVLTGPGGEPALFLVPAWSGDLTAGAVHIDKLQQLGTPLLTQVAPMTYGDLLHLNDPLGEVTGRHYTARTQTVAGMTPGVIAAIVKAGDTVTTPLSGMPFHHFHGAAARVPVESTAFGIRQDHFMAEIVAAWEPGDGTPHRAWTDSVAEALAADALPGGYPNMLGPDDHAQIAHAYGPNAARLLAAKSRFDPDGVFSATSLPSTAG</sequence>
<dbReference type="PANTHER" id="PTHR42973:SF39">
    <property type="entry name" value="FAD-BINDING PCMH-TYPE DOMAIN-CONTAINING PROTEIN"/>
    <property type="match status" value="1"/>
</dbReference>
<dbReference type="InterPro" id="IPR006093">
    <property type="entry name" value="Oxy_OxRdtase_FAD_BS"/>
</dbReference>
<dbReference type="GO" id="GO:0071949">
    <property type="term" value="F:FAD binding"/>
    <property type="evidence" value="ECO:0007669"/>
    <property type="project" value="InterPro"/>
</dbReference>
<dbReference type="Gene3D" id="3.30.43.10">
    <property type="entry name" value="Uridine Diphospho-n-acetylenolpyruvylglucosamine Reductase, domain 2"/>
    <property type="match status" value="1"/>
</dbReference>
<comment type="caution">
    <text evidence="8">The sequence shown here is derived from an EMBL/GenBank/DDBJ whole genome shotgun (WGS) entry which is preliminary data.</text>
</comment>
<evidence type="ECO:0000256" key="1">
    <source>
        <dbReference type="ARBA" id="ARBA00001974"/>
    </source>
</evidence>
<keyword evidence="4" id="KW-0274">FAD</keyword>
<dbReference type="GO" id="GO:0016491">
    <property type="term" value="F:oxidoreductase activity"/>
    <property type="evidence" value="ECO:0007669"/>
    <property type="project" value="UniProtKB-KW"/>
</dbReference>
<keyword evidence="9" id="KW-1185">Reference proteome</keyword>
<feature type="domain" description="FAD-binding PCMH-type" evidence="7">
    <location>
        <begin position="41"/>
        <end position="211"/>
    </location>
</feature>
<keyword evidence="5" id="KW-0560">Oxidoreductase</keyword>
<keyword evidence="3" id="KW-0285">Flavoprotein</keyword>
<dbReference type="InterPro" id="IPR016166">
    <property type="entry name" value="FAD-bd_PCMH"/>
</dbReference>
<dbReference type="PROSITE" id="PS51387">
    <property type="entry name" value="FAD_PCMH"/>
    <property type="match status" value="1"/>
</dbReference>
<organism evidence="8 9">
    <name type="scientific">Planotetraspora thailandica</name>
    <dbReference type="NCBI Taxonomy" id="487172"/>
    <lineage>
        <taxon>Bacteria</taxon>
        <taxon>Bacillati</taxon>
        <taxon>Actinomycetota</taxon>
        <taxon>Actinomycetes</taxon>
        <taxon>Streptosporangiales</taxon>
        <taxon>Streptosporangiaceae</taxon>
        <taxon>Planotetraspora</taxon>
    </lineage>
</organism>
<dbReference type="Gene3D" id="3.30.465.10">
    <property type="match status" value="1"/>
</dbReference>
<dbReference type="RefSeq" id="WP_203943832.1">
    <property type="nucleotide sequence ID" value="NZ_BOOR01000010.1"/>
</dbReference>
<dbReference type="InterPro" id="IPR050416">
    <property type="entry name" value="FAD-linked_Oxidoreductase"/>
</dbReference>
<comment type="cofactor">
    <cofactor evidence="1">
        <name>FAD</name>
        <dbReference type="ChEBI" id="CHEBI:57692"/>
    </cofactor>
</comment>
<dbReference type="SUPFAM" id="SSF56176">
    <property type="entry name" value="FAD-binding/transporter-associated domain-like"/>
    <property type="match status" value="1"/>
</dbReference>
<proteinExistence type="inferred from homology"/>
<accession>A0A8J3V128</accession>
<gene>
    <name evidence="8" type="ORF">Pth03_19660</name>
</gene>
<evidence type="ECO:0000313" key="8">
    <source>
        <dbReference type="EMBL" id="GII53577.1"/>
    </source>
</evidence>
<evidence type="ECO:0000256" key="3">
    <source>
        <dbReference type="ARBA" id="ARBA00022630"/>
    </source>
</evidence>
<dbReference type="InterPro" id="IPR036318">
    <property type="entry name" value="FAD-bd_PCMH-like_sf"/>
</dbReference>
<comment type="similarity">
    <text evidence="2">Belongs to the oxygen-dependent FAD-linked oxidoreductase family.</text>
</comment>
<dbReference type="InterPro" id="IPR016167">
    <property type="entry name" value="FAD-bd_PCMH_sub1"/>
</dbReference>
<dbReference type="InterPro" id="IPR016169">
    <property type="entry name" value="FAD-bd_PCMH_sub2"/>
</dbReference>
<name>A0A8J3V128_9ACTN</name>
<dbReference type="PANTHER" id="PTHR42973">
    <property type="entry name" value="BINDING OXIDOREDUCTASE, PUTATIVE (AFU_ORTHOLOGUE AFUA_1G17690)-RELATED"/>
    <property type="match status" value="1"/>
</dbReference>
<evidence type="ECO:0000256" key="6">
    <source>
        <dbReference type="SAM" id="MobiDB-lite"/>
    </source>
</evidence>
<reference evidence="8" key="1">
    <citation type="submission" date="2021-01" db="EMBL/GenBank/DDBJ databases">
        <title>Whole genome shotgun sequence of Planotetraspora thailandica NBRC 104271.</title>
        <authorList>
            <person name="Komaki H."/>
            <person name="Tamura T."/>
        </authorList>
    </citation>
    <scope>NUCLEOTIDE SEQUENCE</scope>
    <source>
        <strain evidence="8">NBRC 104271</strain>
    </source>
</reference>
<dbReference type="PROSITE" id="PS00862">
    <property type="entry name" value="OX2_COVAL_FAD"/>
    <property type="match status" value="1"/>
</dbReference>
<dbReference type="InterPro" id="IPR006094">
    <property type="entry name" value="Oxid_FAD_bind_N"/>
</dbReference>
<evidence type="ECO:0000259" key="7">
    <source>
        <dbReference type="PROSITE" id="PS51387"/>
    </source>
</evidence>
<evidence type="ECO:0000256" key="5">
    <source>
        <dbReference type="ARBA" id="ARBA00023002"/>
    </source>
</evidence>
<evidence type="ECO:0000256" key="4">
    <source>
        <dbReference type="ARBA" id="ARBA00022827"/>
    </source>
</evidence>
<dbReference type="Gene3D" id="3.40.462.20">
    <property type="match status" value="1"/>
</dbReference>
<evidence type="ECO:0000256" key="2">
    <source>
        <dbReference type="ARBA" id="ARBA00005466"/>
    </source>
</evidence>
<protein>
    <submittedName>
        <fullName evidence="8">6-hydroxy-D-nicotine oxidase</fullName>
    </submittedName>
</protein>
<evidence type="ECO:0000313" key="9">
    <source>
        <dbReference type="Proteomes" id="UP000605992"/>
    </source>
</evidence>
<dbReference type="EMBL" id="BOOR01000010">
    <property type="protein sequence ID" value="GII53577.1"/>
    <property type="molecule type" value="Genomic_DNA"/>
</dbReference>
<dbReference type="Pfam" id="PF01565">
    <property type="entry name" value="FAD_binding_4"/>
    <property type="match status" value="1"/>
</dbReference>
<feature type="region of interest" description="Disordered" evidence="6">
    <location>
        <begin position="1"/>
        <end position="22"/>
    </location>
</feature>
<dbReference type="Proteomes" id="UP000605992">
    <property type="component" value="Unassembled WGS sequence"/>
</dbReference>
<dbReference type="AlphaFoldDB" id="A0A8J3V128"/>